<name>A0AAV3SJG9_HALDO</name>
<dbReference type="Gene3D" id="1.50.10.150">
    <property type="entry name" value="Voltage-dependent anion channel"/>
    <property type="match status" value="1"/>
</dbReference>
<evidence type="ECO:0000313" key="10">
    <source>
        <dbReference type="EMBL" id="UOO94195.1"/>
    </source>
</evidence>
<feature type="transmembrane region" description="Helical" evidence="8">
    <location>
        <begin position="195"/>
        <end position="219"/>
    </location>
</feature>
<evidence type="ECO:0000313" key="12">
    <source>
        <dbReference type="Proteomes" id="UP001500962"/>
    </source>
</evidence>
<dbReference type="KEGG" id="hdo:MUK72_09450"/>
<evidence type="ECO:0000256" key="2">
    <source>
        <dbReference type="ARBA" id="ARBA00008566"/>
    </source>
</evidence>
<keyword evidence="4" id="KW-1003">Cell membrane</keyword>
<dbReference type="InterPro" id="IPR038665">
    <property type="entry name" value="Voltage-dep_anion_channel_sf"/>
</dbReference>
<keyword evidence="5 8" id="KW-0812">Transmembrane</keyword>
<feature type="transmembrane region" description="Helical" evidence="8">
    <location>
        <begin position="268"/>
        <end position="293"/>
    </location>
</feature>
<dbReference type="Pfam" id="PF03595">
    <property type="entry name" value="SLAC1"/>
    <property type="match status" value="1"/>
</dbReference>
<evidence type="ECO:0000313" key="11">
    <source>
        <dbReference type="Proteomes" id="UP000830542"/>
    </source>
</evidence>
<reference evidence="10" key="2">
    <citation type="submission" date="2022-04" db="EMBL/GenBank/DDBJ databases">
        <title>Sequencing and genomic assembly of Halococcus dombrowskii.</title>
        <authorList>
            <person name="Lim S.W."/>
            <person name="MacLea K.S."/>
        </authorList>
    </citation>
    <scope>NUCLEOTIDE SEQUENCE</scope>
    <source>
        <strain evidence="10">H4</strain>
    </source>
</reference>
<feature type="transmembrane region" description="Helical" evidence="8">
    <location>
        <begin position="345"/>
        <end position="369"/>
    </location>
</feature>
<feature type="transmembrane region" description="Helical" evidence="8">
    <location>
        <begin position="167"/>
        <end position="188"/>
    </location>
</feature>
<dbReference type="Proteomes" id="UP000830542">
    <property type="component" value="Chromosome"/>
</dbReference>
<feature type="transmembrane region" description="Helical" evidence="8">
    <location>
        <begin position="313"/>
        <end position="333"/>
    </location>
</feature>
<keyword evidence="11" id="KW-1185">Reference proteome</keyword>
<evidence type="ECO:0000256" key="4">
    <source>
        <dbReference type="ARBA" id="ARBA00022475"/>
    </source>
</evidence>
<reference evidence="9" key="1">
    <citation type="journal article" date="2014" name="Int. J. Syst. Evol. Microbiol.">
        <title>Complete genome sequence of Corynebacterium casei LMG S-19264T (=DSM 44701T), isolated from a smear-ripened cheese.</title>
        <authorList>
            <consortium name="US DOE Joint Genome Institute (JGI-PGF)"/>
            <person name="Walter F."/>
            <person name="Albersmeier A."/>
            <person name="Kalinowski J."/>
            <person name="Ruckert C."/>
        </authorList>
    </citation>
    <scope>NUCLEOTIDE SEQUENCE</scope>
    <source>
        <strain evidence="9">JCM 12289</strain>
    </source>
</reference>
<accession>A0AAV3SJG9</accession>
<comment type="subcellular location">
    <subcellularLocation>
        <location evidence="1">Cell membrane</location>
        <topology evidence="1">Multi-pass membrane protein</topology>
    </subcellularLocation>
</comment>
<evidence type="ECO:0000256" key="6">
    <source>
        <dbReference type="ARBA" id="ARBA00022989"/>
    </source>
</evidence>
<evidence type="ECO:0000256" key="7">
    <source>
        <dbReference type="ARBA" id="ARBA00023136"/>
    </source>
</evidence>
<keyword evidence="3" id="KW-0813">Transport</keyword>
<dbReference type="EMBL" id="CP095005">
    <property type="protein sequence ID" value="UOO94195.1"/>
    <property type="molecule type" value="Genomic_DNA"/>
</dbReference>
<dbReference type="Proteomes" id="UP001500962">
    <property type="component" value="Unassembled WGS sequence"/>
</dbReference>
<protein>
    <submittedName>
        <fullName evidence="9">Tellurite resistance/C4-dicarboxylate transporter family protein</fullName>
    </submittedName>
</protein>
<dbReference type="GeneID" id="71762072"/>
<dbReference type="PANTHER" id="PTHR31686">
    <property type="match status" value="1"/>
</dbReference>
<feature type="transmembrane region" description="Helical" evidence="8">
    <location>
        <begin position="38"/>
        <end position="56"/>
    </location>
</feature>
<dbReference type="GO" id="GO:0000319">
    <property type="term" value="F:sulfite transmembrane transporter activity"/>
    <property type="evidence" value="ECO:0007669"/>
    <property type="project" value="TreeGrafter"/>
</dbReference>
<dbReference type="AlphaFoldDB" id="A0AAV3SJG9"/>
<evidence type="ECO:0000313" key="9">
    <source>
        <dbReference type="EMBL" id="GAA0472648.1"/>
    </source>
</evidence>
<feature type="transmembrane region" description="Helical" evidence="8">
    <location>
        <begin position="128"/>
        <end position="147"/>
    </location>
</feature>
<dbReference type="EMBL" id="BAAADN010000058">
    <property type="protein sequence ID" value="GAA0472648.1"/>
    <property type="molecule type" value="Genomic_DNA"/>
</dbReference>
<feature type="transmembrane region" description="Helical" evidence="8">
    <location>
        <begin position="63"/>
        <end position="82"/>
    </location>
</feature>
<evidence type="ECO:0000256" key="3">
    <source>
        <dbReference type="ARBA" id="ARBA00022448"/>
    </source>
</evidence>
<evidence type="ECO:0000256" key="5">
    <source>
        <dbReference type="ARBA" id="ARBA00022692"/>
    </source>
</evidence>
<sequence length="374" mass="40071">MNGTDWEDGTVPAESGSSQSNGYIRNVIGDVLRDWDPIYFALVMATGIVSIATHLLGLRPLGIALFGCNVLAYVVIGAFTLAQIGRHPYSAVRDLTNYDRAVGSFTAIAGTCVLGSQFVVFDVSIPIATGLLAVGGGLWFVLVYAVFFGLTVRDVDQPIDEAIDGSWLLAVVATQSVAVLSGLLAPAYPSVLQELLLVAFGLYAVGGMLYLILITLVFYRMTFFAFDPSSATPPYWINTGAVAITTLAGAILVAASGDWEFLAALRPFLVGFTFFYWMTATWWIPLLVALGVWRHTIGGLALPHTPVGYDPSYWGMVFPLGMYTVSTYRLAAATGLDAIGVIPRYFVVIAVLAWLLVASGLVRCGLVRLSNARG</sequence>
<dbReference type="RefSeq" id="WP_244699431.1">
    <property type="nucleotide sequence ID" value="NZ_BAAADN010000058.1"/>
</dbReference>
<comment type="similarity">
    <text evidence="2">Belongs to the tellurite-resistance/dicarboxylate transporter (TDT) family.</text>
</comment>
<reference evidence="9" key="3">
    <citation type="submission" date="2023-12" db="EMBL/GenBank/DDBJ databases">
        <authorList>
            <person name="Sun Q."/>
            <person name="Inoue M."/>
        </authorList>
    </citation>
    <scope>NUCLEOTIDE SEQUENCE</scope>
    <source>
        <strain evidence="9">JCM 12289</strain>
    </source>
</reference>
<organism evidence="9 12">
    <name type="scientific">Halococcus dombrowskii</name>
    <dbReference type="NCBI Taxonomy" id="179637"/>
    <lineage>
        <taxon>Archaea</taxon>
        <taxon>Methanobacteriati</taxon>
        <taxon>Methanobacteriota</taxon>
        <taxon>Stenosarchaea group</taxon>
        <taxon>Halobacteria</taxon>
        <taxon>Halobacteriales</taxon>
        <taxon>Halococcaceae</taxon>
        <taxon>Halococcus</taxon>
    </lineage>
</organism>
<dbReference type="PANTHER" id="PTHR31686:SF1">
    <property type="entry name" value="SULFITE EFFLUX PUMP SSU1"/>
    <property type="match status" value="1"/>
</dbReference>
<keyword evidence="6 8" id="KW-1133">Transmembrane helix</keyword>
<dbReference type="InterPro" id="IPR004695">
    <property type="entry name" value="SLAC1/Mae1/Ssu1/TehA"/>
</dbReference>
<dbReference type="CDD" id="cd09319">
    <property type="entry name" value="TDT_like_1"/>
    <property type="match status" value="1"/>
</dbReference>
<evidence type="ECO:0000256" key="8">
    <source>
        <dbReference type="SAM" id="Phobius"/>
    </source>
</evidence>
<evidence type="ECO:0000256" key="1">
    <source>
        <dbReference type="ARBA" id="ARBA00004651"/>
    </source>
</evidence>
<feature type="transmembrane region" description="Helical" evidence="8">
    <location>
        <begin position="102"/>
        <end position="121"/>
    </location>
</feature>
<dbReference type="GO" id="GO:0005886">
    <property type="term" value="C:plasma membrane"/>
    <property type="evidence" value="ECO:0007669"/>
    <property type="project" value="UniProtKB-SubCell"/>
</dbReference>
<feature type="transmembrane region" description="Helical" evidence="8">
    <location>
        <begin position="235"/>
        <end position="256"/>
    </location>
</feature>
<proteinExistence type="inferred from homology"/>
<keyword evidence="7 8" id="KW-0472">Membrane</keyword>
<gene>
    <name evidence="9" type="ORF">GCM10008985_31710</name>
    <name evidence="10" type="ORF">MUK72_09450</name>
</gene>
<dbReference type="InterPro" id="IPR051629">
    <property type="entry name" value="Sulfite_efflux_TDT"/>
</dbReference>